<geneLocation type="plasmid" evidence="2">
    <name>pKPC-LKEc</name>
</geneLocation>
<sequence length="40" mass="4720">MFIFICSCLFSFVLLVSVFVCVFLYFSICGRYQVFTDTLF</sequence>
<dbReference type="EMBL" id="KC788405">
    <property type="protein sequence ID" value="AGS77361.1"/>
    <property type="molecule type" value="Genomic_DNA"/>
</dbReference>
<feature type="transmembrane region" description="Helical" evidence="1">
    <location>
        <begin position="7"/>
        <end position="28"/>
    </location>
</feature>
<protein>
    <submittedName>
        <fullName evidence="2">Uncharacterized protein</fullName>
    </submittedName>
</protein>
<proteinExistence type="predicted"/>
<gene>
    <name evidence="2" type="ORF">KPCE_016</name>
</gene>
<reference evidence="2" key="2">
    <citation type="journal article" date="2014" name="J. Antimicrob. Chemother.">
        <title>KPC-2-encoding plasmids from Escherichia coli and Klebsiella pneumoniae in Taiwan.</title>
        <authorList>
            <person name="Chen Y.T."/>
            <person name="Lin J.C."/>
            <person name="Fung C.P."/>
            <person name="Lu P.L."/>
            <person name="Chuang Y.C."/>
            <person name="Wu T.L."/>
            <person name="Siu L.K."/>
        </authorList>
    </citation>
    <scope>NUCLEOTIDE SEQUENCE</scope>
    <source>
        <strain evidence="2">LK-NARMP</strain>
        <plasmid evidence="2">pKPC-LKEc</plasmid>
    </source>
</reference>
<reference evidence="2" key="1">
    <citation type="submission" date="2013-03" db="EMBL/GenBank/DDBJ databases">
        <authorList>
            <person name="Chen Y.-T."/>
            <person name="Lin A.-C."/>
            <person name="Siu K."/>
        </authorList>
    </citation>
    <scope>NUCLEOTIDE SEQUENCE</scope>
    <source>
        <strain evidence="2">LK-NARMP</strain>
        <plasmid evidence="2">pKPC-LKEc</plasmid>
    </source>
</reference>
<dbReference type="AlphaFoldDB" id="U5KKH2"/>
<evidence type="ECO:0000313" key="2">
    <source>
        <dbReference type="EMBL" id="AGS77361.1"/>
    </source>
</evidence>
<accession>U5KKH2</accession>
<evidence type="ECO:0000256" key="1">
    <source>
        <dbReference type="SAM" id="Phobius"/>
    </source>
</evidence>
<keyword evidence="1" id="KW-1133">Transmembrane helix</keyword>
<organism evidence="2">
    <name type="scientific">Escherichia coli</name>
    <dbReference type="NCBI Taxonomy" id="562"/>
    <lineage>
        <taxon>Bacteria</taxon>
        <taxon>Pseudomonadati</taxon>
        <taxon>Pseudomonadota</taxon>
        <taxon>Gammaproteobacteria</taxon>
        <taxon>Enterobacterales</taxon>
        <taxon>Enterobacteriaceae</taxon>
        <taxon>Escherichia</taxon>
    </lineage>
</organism>
<name>U5KKH2_ECOLX</name>
<keyword evidence="1" id="KW-0472">Membrane</keyword>
<keyword evidence="2" id="KW-0614">Plasmid</keyword>
<keyword evidence="1" id="KW-0812">Transmembrane</keyword>